<protein>
    <recommendedName>
        <fullName evidence="4">CHHC U11-48K-type domain-containing protein</fullName>
    </recommendedName>
</protein>
<evidence type="ECO:0000256" key="1">
    <source>
        <dbReference type="ARBA" id="ARBA00022723"/>
    </source>
</evidence>
<dbReference type="OrthoDB" id="5839404at2759"/>
<organism evidence="5 6">
    <name type="scientific">Allacma fusca</name>
    <dbReference type="NCBI Taxonomy" id="39272"/>
    <lineage>
        <taxon>Eukaryota</taxon>
        <taxon>Metazoa</taxon>
        <taxon>Ecdysozoa</taxon>
        <taxon>Arthropoda</taxon>
        <taxon>Hexapoda</taxon>
        <taxon>Collembola</taxon>
        <taxon>Symphypleona</taxon>
        <taxon>Sminthuridae</taxon>
        <taxon>Allacma</taxon>
    </lineage>
</organism>
<dbReference type="GO" id="GO:0008270">
    <property type="term" value="F:zinc ion binding"/>
    <property type="evidence" value="ECO:0007669"/>
    <property type="project" value="UniProtKB-KW"/>
</dbReference>
<keyword evidence="6" id="KW-1185">Reference proteome</keyword>
<accession>A0A8J2LP15</accession>
<evidence type="ECO:0000259" key="4">
    <source>
        <dbReference type="PROSITE" id="PS51800"/>
    </source>
</evidence>
<dbReference type="Pfam" id="PF05253">
    <property type="entry name" value="zf-U11-48K"/>
    <property type="match status" value="1"/>
</dbReference>
<evidence type="ECO:0000256" key="3">
    <source>
        <dbReference type="ARBA" id="ARBA00022833"/>
    </source>
</evidence>
<keyword evidence="2" id="KW-0863">Zinc-finger</keyword>
<dbReference type="Proteomes" id="UP000708208">
    <property type="component" value="Unassembled WGS sequence"/>
</dbReference>
<sequence length="298" mass="34475">MAGDAPFTNSFRQSLPEIPEEDSATFMYEADPCIPNSVSPEHFVNFGLAPGEHLVQCPYEKSHRILPTRMANHLDRCRTNHKNKLQSRGLSERYINCPWNEHHIIPEVEASYHSAQCGSRYKNTQEELEDIKRYAPKDKIICPPELAQFTEDWGAEPPRHLTYNPMKKVLDEPVFYQPKNLNRTAKTKHREEQRLKFYHLVAGPFWDNYESSISRLEANKMNEKSVNYPLPNQTGRAQAEIPTEGPAIFLNAPFSSGRLNLQLETNRLDDTDTKNWVDGNFKRGGHSARLQRPNEEWK</sequence>
<reference evidence="5" key="1">
    <citation type="submission" date="2021-06" db="EMBL/GenBank/DDBJ databases">
        <authorList>
            <person name="Hodson N. C."/>
            <person name="Mongue J. A."/>
            <person name="Jaron S. K."/>
        </authorList>
    </citation>
    <scope>NUCLEOTIDE SEQUENCE</scope>
</reference>
<proteinExistence type="predicted"/>
<keyword evidence="3" id="KW-0862">Zinc</keyword>
<evidence type="ECO:0000313" key="5">
    <source>
        <dbReference type="EMBL" id="CAG7836154.1"/>
    </source>
</evidence>
<evidence type="ECO:0000313" key="6">
    <source>
        <dbReference type="Proteomes" id="UP000708208"/>
    </source>
</evidence>
<comment type="caution">
    <text evidence="5">The sequence shown here is derived from an EMBL/GenBank/DDBJ whole genome shotgun (WGS) entry which is preliminary data.</text>
</comment>
<evidence type="ECO:0000256" key="2">
    <source>
        <dbReference type="ARBA" id="ARBA00022771"/>
    </source>
</evidence>
<name>A0A8J2LP15_9HEXA</name>
<dbReference type="EMBL" id="CAJVCH010570900">
    <property type="protein sequence ID" value="CAG7836154.1"/>
    <property type="molecule type" value="Genomic_DNA"/>
</dbReference>
<dbReference type="AlphaFoldDB" id="A0A8J2LP15"/>
<feature type="domain" description="CHHC U11-48K-type" evidence="4">
    <location>
        <begin position="54"/>
        <end position="81"/>
    </location>
</feature>
<keyword evidence="1" id="KW-0479">Metal-binding</keyword>
<dbReference type="PROSITE" id="PS51800">
    <property type="entry name" value="ZF_CHHC_U11_48K"/>
    <property type="match status" value="1"/>
</dbReference>
<gene>
    <name evidence="5" type="ORF">AFUS01_LOCUS45430</name>
</gene>
<dbReference type="InterPro" id="IPR022776">
    <property type="entry name" value="TRM13/UPF0224_CHHC_Znf_dom"/>
</dbReference>